<dbReference type="InterPro" id="IPR010982">
    <property type="entry name" value="Lambda_DNA-bd_dom_sf"/>
</dbReference>
<organism evidence="2 3">
    <name type="scientific">Pseudomonas juntendi</name>
    <dbReference type="NCBI Taxonomy" id="2666183"/>
    <lineage>
        <taxon>Bacteria</taxon>
        <taxon>Pseudomonadati</taxon>
        <taxon>Pseudomonadota</taxon>
        <taxon>Gammaproteobacteria</taxon>
        <taxon>Pseudomonadales</taxon>
        <taxon>Pseudomonadaceae</taxon>
        <taxon>Pseudomonas</taxon>
    </lineage>
</organism>
<accession>A0A7W2KKV1</accession>
<dbReference type="Proteomes" id="UP000545074">
    <property type="component" value="Unassembled WGS sequence"/>
</dbReference>
<gene>
    <name evidence="2" type="ORF">H4C80_24480</name>
</gene>
<dbReference type="SMART" id="SM00530">
    <property type="entry name" value="HTH_XRE"/>
    <property type="match status" value="1"/>
</dbReference>
<proteinExistence type="predicted"/>
<dbReference type="AlphaFoldDB" id="A0A7W2KKV1"/>
<reference evidence="2 3" key="1">
    <citation type="submission" date="2020-07" db="EMBL/GenBank/DDBJ databases">
        <title>Diversity of carbapenemase encoding genes among Pseudomonas putida group clinical isolates in a tertiary Brazilian hospital.</title>
        <authorList>
            <person name="Alberto-Lei F."/>
            <person name="Nodari C.S."/>
            <person name="Streling A.P."/>
            <person name="Paulino J.T."/>
            <person name="Bessa-Neto F.O."/>
            <person name="Cayo R."/>
            <person name="Gales A.C."/>
        </authorList>
    </citation>
    <scope>NUCLEOTIDE SEQUENCE [LARGE SCALE GENOMIC DNA]</scope>
    <source>
        <strain evidence="2 3">12815</strain>
    </source>
</reference>
<sequence length="121" mass="13508">MFTEFGKFLRKARIDRGLLLKDMAEGLGVSSAYLSAVETGKKSVSDELTRKVASYLGIHEDSAEFMEIEDAAQISRGQIALEVRDLSQKHQETALAFARQFGEMKSTELDKLLALLQKPKK</sequence>
<dbReference type="PROSITE" id="PS50943">
    <property type="entry name" value="HTH_CROC1"/>
    <property type="match status" value="1"/>
</dbReference>
<protein>
    <submittedName>
        <fullName evidence="2">Helix-turn-helix domain-containing protein</fullName>
    </submittedName>
</protein>
<dbReference type="RefSeq" id="WP_182390466.1">
    <property type="nucleotide sequence ID" value="NZ_JACGCX010000026.1"/>
</dbReference>
<evidence type="ECO:0000259" key="1">
    <source>
        <dbReference type="PROSITE" id="PS50943"/>
    </source>
</evidence>
<name>A0A7W2KKV1_9PSED</name>
<dbReference type="EMBL" id="JACGCX010000026">
    <property type="protein sequence ID" value="MBA6100251.1"/>
    <property type="molecule type" value="Genomic_DNA"/>
</dbReference>
<dbReference type="InterPro" id="IPR001387">
    <property type="entry name" value="Cro/C1-type_HTH"/>
</dbReference>
<dbReference type="Gene3D" id="1.10.260.40">
    <property type="entry name" value="lambda repressor-like DNA-binding domains"/>
    <property type="match status" value="1"/>
</dbReference>
<feature type="domain" description="HTH cro/C1-type" evidence="1">
    <location>
        <begin position="9"/>
        <end position="63"/>
    </location>
</feature>
<dbReference type="Pfam" id="PF01381">
    <property type="entry name" value="HTH_3"/>
    <property type="match status" value="1"/>
</dbReference>
<comment type="caution">
    <text evidence="2">The sequence shown here is derived from an EMBL/GenBank/DDBJ whole genome shotgun (WGS) entry which is preliminary data.</text>
</comment>
<evidence type="ECO:0000313" key="2">
    <source>
        <dbReference type="EMBL" id="MBA6100251.1"/>
    </source>
</evidence>
<dbReference type="GO" id="GO:0003677">
    <property type="term" value="F:DNA binding"/>
    <property type="evidence" value="ECO:0007669"/>
    <property type="project" value="InterPro"/>
</dbReference>
<dbReference type="CDD" id="cd00093">
    <property type="entry name" value="HTH_XRE"/>
    <property type="match status" value="1"/>
</dbReference>
<dbReference type="SUPFAM" id="SSF47413">
    <property type="entry name" value="lambda repressor-like DNA-binding domains"/>
    <property type="match status" value="1"/>
</dbReference>
<evidence type="ECO:0000313" key="3">
    <source>
        <dbReference type="Proteomes" id="UP000545074"/>
    </source>
</evidence>